<sequence length="295" mass="32637">KNKPVFTPSRLVVKYGDPASVICTCQQECLNEIFNIEHSVGKVTINRTTISWNIDNFTDWTARLQCYYNKAAENVSDPDVQCCTVLPLTVYKPPDKVSISFANHTGPLIEAHPYTLQCTVHNVAPVEKVKAIFYRGHSVVGQVQVNNSYGGKPMTHSYTLDVIPHKGEDGAAYWCAAELVLGPEGPQPPPVVISQNMTTTVPKHPGLITINEGNQLKLDCSSDGKPSPSYKWTLPSGSLHRSSILTFESAAAEHEGKYTCTVSNGYWNFTEEFHVKVHGEFYIFTCPLFSDVVVK</sequence>
<name>A0A3Q3GFQ0_9LABR</name>
<dbReference type="InterPro" id="IPR003599">
    <property type="entry name" value="Ig_sub"/>
</dbReference>
<proteinExistence type="predicted"/>
<dbReference type="InParanoid" id="A0A3Q3GFQ0"/>
<dbReference type="InterPro" id="IPR007110">
    <property type="entry name" value="Ig-like_dom"/>
</dbReference>
<reference evidence="2" key="2">
    <citation type="submission" date="2025-09" db="UniProtKB">
        <authorList>
            <consortium name="Ensembl"/>
        </authorList>
    </citation>
    <scope>IDENTIFICATION</scope>
</reference>
<dbReference type="InterPro" id="IPR003598">
    <property type="entry name" value="Ig_sub2"/>
</dbReference>
<accession>A0A3Q3GFQ0</accession>
<protein>
    <submittedName>
        <fullName evidence="2">Vascular cell adhesion protein 1-like</fullName>
    </submittedName>
</protein>
<dbReference type="GO" id="GO:0007155">
    <property type="term" value="P:cell adhesion"/>
    <property type="evidence" value="ECO:0007669"/>
    <property type="project" value="InterPro"/>
</dbReference>
<organism evidence="2 3">
    <name type="scientific">Labrus bergylta</name>
    <name type="common">ballan wrasse</name>
    <dbReference type="NCBI Taxonomy" id="56723"/>
    <lineage>
        <taxon>Eukaryota</taxon>
        <taxon>Metazoa</taxon>
        <taxon>Chordata</taxon>
        <taxon>Craniata</taxon>
        <taxon>Vertebrata</taxon>
        <taxon>Euteleostomi</taxon>
        <taxon>Actinopterygii</taxon>
        <taxon>Neopterygii</taxon>
        <taxon>Teleostei</taxon>
        <taxon>Neoteleostei</taxon>
        <taxon>Acanthomorphata</taxon>
        <taxon>Eupercaria</taxon>
        <taxon>Labriformes</taxon>
        <taxon>Labridae</taxon>
        <taxon>Labrus</taxon>
    </lineage>
</organism>
<evidence type="ECO:0000313" key="3">
    <source>
        <dbReference type="Proteomes" id="UP000261660"/>
    </source>
</evidence>
<dbReference type="SMART" id="SM00408">
    <property type="entry name" value="IGc2"/>
    <property type="match status" value="1"/>
</dbReference>
<dbReference type="PANTHER" id="PTHR13771">
    <property type="entry name" value="INTERCELLULAR ADHESION MOLECULE"/>
    <property type="match status" value="1"/>
</dbReference>
<dbReference type="GeneTree" id="ENSGT00940000159005"/>
<dbReference type="Pfam" id="PF13927">
    <property type="entry name" value="Ig_3"/>
    <property type="match status" value="1"/>
</dbReference>
<dbReference type="STRING" id="56723.ENSLBEP00000029718"/>
<dbReference type="AlphaFoldDB" id="A0A3Q3GFQ0"/>
<dbReference type="SMART" id="SM00409">
    <property type="entry name" value="IG"/>
    <property type="match status" value="2"/>
</dbReference>
<dbReference type="Ensembl" id="ENSLBET00000031118.1">
    <property type="protein sequence ID" value="ENSLBEP00000029718.1"/>
    <property type="gene ID" value="ENSLBEG00000022447.1"/>
</dbReference>
<dbReference type="InterPro" id="IPR036179">
    <property type="entry name" value="Ig-like_dom_sf"/>
</dbReference>
<dbReference type="Proteomes" id="UP000261660">
    <property type="component" value="Unplaced"/>
</dbReference>
<evidence type="ECO:0000313" key="2">
    <source>
        <dbReference type="Ensembl" id="ENSLBEP00000029718.1"/>
    </source>
</evidence>
<keyword evidence="3" id="KW-1185">Reference proteome</keyword>
<dbReference type="SUPFAM" id="SSF48726">
    <property type="entry name" value="Immunoglobulin"/>
    <property type="match status" value="2"/>
</dbReference>
<dbReference type="GO" id="GO:0005178">
    <property type="term" value="F:integrin binding"/>
    <property type="evidence" value="ECO:0007669"/>
    <property type="project" value="InterPro"/>
</dbReference>
<dbReference type="InterPro" id="IPR013783">
    <property type="entry name" value="Ig-like_fold"/>
</dbReference>
<evidence type="ECO:0000259" key="1">
    <source>
        <dbReference type="PROSITE" id="PS50835"/>
    </source>
</evidence>
<dbReference type="PROSITE" id="PS50835">
    <property type="entry name" value="IG_LIKE"/>
    <property type="match status" value="1"/>
</dbReference>
<dbReference type="InterPro" id="IPR047012">
    <property type="entry name" value="ICAM_VCAM"/>
</dbReference>
<feature type="domain" description="Ig-like" evidence="1">
    <location>
        <begin position="189"/>
        <end position="276"/>
    </location>
</feature>
<dbReference type="PANTHER" id="PTHR13771:SF9">
    <property type="entry name" value="INTERCELLULAR ADHESION MOLECULE 5"/>
    <property type="match status" value="1"/>
</dbReference>
<reference evidence="2" key="1">
    <citation type="submission" date="2025-08" db="UniProtKB">
        <authorList>
            <consortium name="Ensembl"/>
        </authorList>
    </citation>
    <scope>IDENTIFICATION</scope>
</reference>
<dbReference type="Gene3D" id="2.60.40.10">
    <property type="entry name" value="Immunoglobulins"/>
    <property type="match status" value="3"/>
</dbReference>